<dbReference type="OrthoDB" id="9945861at2759"/>
<organism evidence="3 4">
    <name type="scientific">Megalops atlanticus</name>
    <name type="common">Tarpon</name>
    <name type="synonym">Clupea gigantea</name>
    <dbReference type="NCBI Taxonomy" id="7932"/>
    <lineage>
        <taxon>Eukaryota</taxon>
        <taxon>Metazoa</taxon>
        <taxon>Chordata</taxon>
        <taxon>Craniata</taxon>
        <taxon>Vertebrata</taxon>
        <taxon>Euteleostomi</taxon>
        <taxon>Actinopterygii</taxon>
        <taxon>Neopterygii</taxon>
        <taxon>Teleostei</taxon>
        <taxon>Elopiformes</taxon>
        <taxon>Megalopidae</taxon>
        <taxon>Megalops</taxon>
    </lineage>
</organism>
<evidence type="ECO:0000313" key="3">
    <source>
        <dbReference type="EMBL" id="KAG7491414.1"/>
    </source>
</evidence>
<dbReference type="InterPro" id="IPR050380">
    <property type="entry name" value="Immune_Resp_Modulators"/>
</dbReference>
<proteinExistence type="predicted"/>
<dbReference type="FunFam" id="2.60.40.10:FF:000463">
    <property type="entry name" value="Immunoglobulin heavy constant gamma 1"/>
    <property type="match status" value="1"/>
</dbReference>
<dbReference type="InterPro" id="IPR013783">
    <property type="entry name" value="Ig-like_fold"/>
</dbReference>
<dbReference type="PANTHER" id="PTHR23411">
    <property type="entry name" value="TAPASIN"/>
    <property type="match status" value="1"/>
</dbReference>
<name>A0A9D3QID6_MEGAT</name>
<dbReference type="PROSITE" id="PS00290">
    <property type="entry name" value="IG_MHC"/>
    <property type="match status" value="1"/>
</dbReference>
<dbReference type="Pfam" id="PF07654">
    <property type="entry name" value="C1-set"/>
    <property type="match status" value="3"/>
</dbReference>
<evidence type="ECO:0000313" key="4">
    <source>
        <dbReference type="Proteomes" id="UP001046870"/>
    </source>
</evidence>
<feature type="domain" description="Ig-like" evidence="2">
    <location>
        <begin position="139"/>
        <end position="245"/>
    </location>
</feature>
<feature type="domain" description="Ig-like" evidence="2">
    <location>
        <begin position="36"/>
        <end position="135"/>
    </location>
</feature>
<accession>A0A9D3QID6</accession>
<dbReference type="Proteomes" id="UP001046870">
    <property type="component" value="Chromosome 1"/>
</dbReference>
<dbReference type="InterPro" id="IPR003597">
    <property type="entry name" value="Ig_C1-set"/>
</dbReference>
<dbReference type="InterPro" id="IPR007110">
    <property type="entry name" value="Ig-like_dom"/>
</dbReference>
<protein>
    <recommendedName>
        <fullName evidence="2">Ig-like domain-containing protein</fullName>
    </recommendedName>
</protein>
<reference evidence="3" key="1">
    <citation type="submission" date="2021-01" db="EMBL/GenBank/DDBJ databases">
        <authorList>
            <person name="Zahm M."/>
            <person name="Roques C."/>
            <person name="Cabau C."/>
            <person name="Klopp C."/>
            <person name="Donnadieu C."/>
            <person name="Jouanno E."/>
            <person name="Lampietro C."/>
            <person name="Louis A."/>
            <person name="Herpin A."/>
            <person name="Echchiki A."/>
            <person name="Berthelot C."/>
            <person name="Parey E."/>
            <person name="Roest-Crollius H."/>
            <person name="Braasch I."/>
            <person name="Postlethwait J."/>
            <person name="Bobe J."/>
            <person name="Montfort J."/>
            <person name="Bouchez O."/>
            <person name="Begum T."/>
            <person name="Mejri S."/>
            <person name="Adams A."/>
            <person name="Chen W.-J."/>
            <person name="Guiguen Y."/>
        </authorList>
    </citation>
    <scope>NUCLEOTIDE SEQUENCE</scope>
    <source>
        <strain evidence="3">YG-15Mar2019-1</strain>
        <tissue evidence="3">Brain</tissue>
    </source>
</reference>
<sequence length="378" mass="42754">MKRWKTMKAIKCQVEHKCFGLINKTIILTDTRIVSPSITLYHQLRYNTSGATKVSLLCYLTGYYPNDIIVEWLVNNKPVSLSPVQKKFQNVQEGDITYSLSSKVQVDIDEWHNGYKYTCKATHNKKDFTEHISICSVNPASTQTAEMFLLGPSIQTILNREDLPFTCLLVAYGMQNFSITWKVNGEVPREAGQTHSTTERTQNANGTQTLRSTFNMKARDWHMHKNVSCEARHVCSSKPQLMSLEKARDPKQPSVQILEPSESELAKSSEATIVCLVSNFFPSDIDVYWELNKHKLPESQYSSSPALRYSGKSSYSMHSKLLVPKSQWKDGAYSCVVRHESSKSPLRHTVSNVFACLRSSTELVCLVYGFSPSAINVT</sequence>
<dbReference type="SMART" id="SM00407">
    <property type="entry name" value="IGc1"/>
    <property type="match status" value="3"/>
</dbReference>
<keyword evidence="1" id="KW-0393">Immunoglobulin domain</keyword>
<feature type="domain" description="Ig-like" evidence="2">
    <location>
        <begin position="253"/>
        <end position="351"/>
    </location>
</feature>
<keyword evidence="4" id="KW-1185">Reference proteome</keyword>
<dbReference type="SUPFAM" id="SSF48726">
    <property type="entry name" value="Immunoglobulin"/>
    <property type="match status" value="3"/>
</dbReference>
<dbReference type="AlphaFoldDB" id="A0A9D3QID6"/>
<evidence type="ECO:0000259" key="2">
    <source>
        <dbReference type="PROSITE" id="PS50835"/>
    </source>
</evidence>
<dbReference type="Gene3D" id="2.60.40.10">
    <property type="entry name" value="Immunoglobulins"/>
    <property type="match status" value="3"/>
</dbReference>
<dbReference type="InterPro" id="IPR003006">
    <property type="entry name" value="Ig/MHC_CS"/>
</dbReference>
<dbReference type="EMBL" id="JAFDVH010000001">
    <property type="protein sequence ID" value="KAG7491414.1"/>
    <property type="molecule type" value="Genomic_DNA"/>
</dbReference>
<dbReference type="InterPro" id="IPR036179">
    <property type="entry name" value="Ig-like_dom_sf"/>
</dbReference>
<comment type="caution">
    <text evidence="3">The sequence shown here is derived from an EMBL/GenBank/DDBJ whole genome shotgun (WGS) entry which is preliminary data.</text>
</comment>
<gene>
    <name evidence="3" type="ORF">MATL_G00003640</name>
</gene>
<dbReference type="PROSITE" id="PS50835">
    <property type="entry name" value="IG_LIKE"/>
    <property type="match status" value="3"/>
</dbReference>
<evidence type="ECO:0000256" key="1">
    <source>
        <dbReference type="ARBA" id="ARBA00023319"/>
    </source>
</evidence>